<evidence type="ECO:0000256" key="2">
    <source>
        <dbReference type="SAM" id="MobiDB-lite"/>
    </source>
</evidence>
<evidence type="ECO:0000313" key="4">
    <source>
        <dbReference type="Proteomes" id="UP001154252"/>
    </source>
</evidence>
<name>A0A9W4KII2_9EURO</name>
<dbReference type="AlphaFoldDB" id="A0A9W4KII2"/>
<organism evidence="3 4">
    <name type="scientific">Penicillium egyptiacum</name>
    <dbReference type="NCBI Taxonomy" id="1303716"/>
    <lineage>
        <taxon>Eukaryota</taxon>
        <taxon>Fungi</taxon>
        <taxon>Dikarya</taxon>
        <taxon>Ascomycota</taxon>
        <taxon>Pezizomycotina</taxon>
        <taxon>Eurotiomycetes</taxon>
        <taxon>Eurotiomycetidae</taxon>
        <taxon>Eurotiales</taxon>
        <taxon>Aspergillaceae</taxon>
        <taxon>Penicillium</taxon>
    </lineage>
</organism>
<dbReference type="EMBL" id="CAJVRC010000866">
    <property type="protein sequence ID" value="CAG8900334.1"/>
    <property type="molecule type" value="Genomic_DNA"/>
</dbReference>
<accession>A0A9W4KII2</accession>
<gene>
    <name evidence="3" type="ORF">PEGY_LOCUS6186</name>
</gene>
<protein>
    <submittedName>
        <fullName evidence="3">Uncharacterized protein</fullName>
    </submittedName>
</protein>
<feature type="region of interest" description="Disordered" evidence="2">
    <location>
        <begin position="394"/>
        <end position="422"/>
    </location>
</feature>
<feature type="coiled-coil region" evidence="1">
    <location>
        <begin position="14"/>
        <end position="88"/>
    </location>
</feature>
<sequence length="422" mass="50142">MYQTAKEIELQTREGQLRNRELELEREKHELQLQRSKAEVENYELRIERRKAEFKMEELNMNIDKAELQKKETELKEKIGKLEKMETEFQKNGADIIRLAISKKFRRGMEGTKEHELKQSRDINALQRCRYERYVYEQDLDEAEDRLAEFLDLETGLREIAQREICLRGQFAQDPTRLEEAFEATQKEYKRLEHEWWMIRDSFSGPLERGFELWRRNPKWYLHRVLREDCAGRGGCCGRDCGCCLERKLDWDRERAAGHCTVECGCCQNARGFDLSEDEKKKFSIRYAVSQDDERSLDLKDIRLKNLELKNLELQHVLSEEALKDTLMQYEFPDGEIAKYEQYTNEAEFTDYDSDDDDSGCPANQVEDPYYRRISQASIWGLVDGNFENPFDLIDERPTREPTWQLVAGQEENDSTMTESDY</sequence>
<keyword evidence="4" id="KW-1185">Reference proteome</keyword>
<proteinExistence type="predicted"/>
<comment type="caution">
    <text evidence="3">The sequence shown here is derived from an EMBL/GenBank/DDBJ whole genome shotgun (WGS) entry which is preliminary data.</text>
</comment>
<dbReference type="Proteomes" id="UP001154252">
    <property type="component" value="Unassembled WGS sequence"/>
</dbReference>
<evidence type="ECO:0000313" key="3">
    <source>
        <dbReference type="EMBL" id="CAG8900334.1"/>
    </source>
</evidence>
<dbReference type="OrthoDB" id="4440408at2759"/>
<reference evidence="3" key="1">
    <citation type="submission" date="2021-07" db="EMBL/GenBank/DDBJ databases">
        <authorList>
            <person name="Branca A.L. A."/>
        </authorList>
    </citation>
    <scope>NUCLEOTIDE SEQUENCE</scope>
</reference>
<evidence type="ECO:0000256" key="1">
    <source>
        <dbReference type="SAM" id="Coils"/>
    </source>
</evidence>
<keyword evidence="1" id="KW-0175">Coiled coil</keyword>